<dbReference type="InterPro" id="IPR036388">
    <property type="entry name" value="WH-like_DNA-bd_sf"/>
</dbReference>
<gene>
    <name evidence="7" type="ORF">L4G47_11180</name>
</gene>
<feature type="domain" description="HTH gntR-type" evidence="6">
    <location>
        <begin position="12"/>
        <end position="80"/>
    </location>
</feature>
<evidence type="ECO:0000313" key="7">
    <source>
        <dbReference type="EMBL" id="MCF7542787.1"/>
    </source>
</evidence>
<protein>
    <submittedName>
        <fullName evidence="7">PLP-dependent aminotransferase family protein</fullName>
    </submittedName>
</protein>
<dbReference type="GO" id="GO:0008483">
    <property type="term" value="F:transaminase activity"/>
    <property type="evidence" value="ECO:0007669"/>
    <property type="project" value="UniProtKB-KW"/>
</dbReference>
<dbReference type="PROSITE" id="PS50949">
    <property type="entry name" value="HTH_GNTR"/>
    <property type="match status" value="1"/>
</dbReference>
<evidence type="ECO:0000256" key="3">
    <source>
        <dbReference type="ARBA" id="ARBA00023015"/>
    </source>
</evidence>
<dbReference type="PANTHER" id="PTHR46577:SF1">
    <property type="entry name" value="HTH-TYPE TRANSCRIPTIONAL REGULATORY PROTEIN GABR"/>
    <property type="match status" value="1"/>
</dbReference>
<evidence type="ECO:0000256" key="2">
    <source>
        <dbReference type="ARBA" id="ARBA00022898"/>
    </source>
</evidence>
<evidence type="ECO:0000256" key="1">
    <source>
        <dbReference type="ARBA" id="ARBA00005384"/>
    </source>
</evidence>
<dbReference type="InterPro" id="IPR015424">
    <property type="entry name" value="PyrdxlP-dep_Trfase"/>
</dbReference>
<evidence type="ECO:0000313" key="8">
    <source>
        <dbReference type="Proteomes" id="UP001162905"/>
    </source>
</evidence>
<dbReference type="Gene3D" id="1.10.10.10">
    <property type="entry name" value="Winged helix-like DNA-binding domain superfamily/Winged helix DNA-binding domain"/>
    <property type="match status" value="1"/>
</dbReference>
<dbReference type="InterPro" id="IPR000524">
    <property type="entry name" value="Tscrpt_reg_HTH_GntR"/>
</dbReference>
<keyword evidence="3" id="KW-0805">Transcription regulation</keyword>
<dbReference type="SUPFAM" id="SSF53383">
    <property type="entry name" value="PLP-dependent transferases"/>
    <property type="match status" value="1"/>
</dbReference>
<keyword evidence="7" id="KW-0808">Transferase</keyword>
<comment type="similarity">
    <text evidence="1">In the C-terminal section; belongs to the class-I pyridoxal-phosphate-dependent aminotransferase family.</text>
</comment>
<dbReference type="SUPFAM" id="SSF46785">
    <property type="entry name" value="Winged helix' DNA-binding domain"/>
    <property type="match status" value="1"/>
</dbReference>
<dbReference type="InterPro" id="IPR004839">
    <property type="entry name" value="Aminotransferase_I/II_large"/>
</dbReference>
<dbReference type="PANTHER" id="PTHR46577">
    <property type="entry name" value="HTH-TYPE TRANSCRIPTIONAL REGULATORY PROTEIN GABR"/>
    <property type="match status" value="1"/>
</dbReference>
<dbReference type="Pfam" id="PF00155">
    <property type="entry name" value="Aminotran_1_2"/>
    <property type="match status" value="1"/>
</dbReference>
<dbReference type="Proteomes" id="UP001162905">
    <property type="component" value="Unassembled WGS sequence"/>
</dbReference>
<name>A0ABS9I4U0_9PSED</name>
<sequence>MKKIVVDREETPPLYRQIYLRIRTSIADGRLKPGDRVPSIRALSSELNLARGTVENAYQQLINEGYLVGRGAAGTIVSPLLKPAPVAANTLPHSLLQTSLVHSGEPPLPFQMGLPALDAFPRKLWNRIVSFECRNSFLDGAIYPDARGHAALRSAVAGYLGVSRGIFCSPGQIFIVAGYRASLDLICRSVLQPGDRCWVEDPGYVAANLFLQEAGAELVPVPVDSDGMVVDVGVQHAPDARFAVVTPTHQSPLCVALAMPRRQALLDWASRNGSWIIEDDYDSEYRYQGRPLPALKSLDAQDRVLYCGTFSKVLLPGLRLAYLVVPNELVPRVSEIADKMHSHCPQLWQVATARFIEQGHFGRHLKKMRSLYSNRRQLLVEALLEKLSDCLSIDHGVGGMHLVARLNPSADDQAISQRAKDAGLRVEALSNWYLTPTAERGLLLSFTNVVDKQQAEQMVVRLAQVIRG</sequence>
<accession>A0ABS9I4U0</accession>
<evidence type="ECO:0000256" key="5">
    <source>
        <dbReference type="ARBA" id="ARBA00023163"/>
    </source>
</evidence>
<keyword evidence="8" id="KW-1185">Reference proteome</keyword>
<keyword evidence="7" id="KW-0032">Aminotransferase</keyword>
<dbReference type="SMART" id="SM00345">
    <property type="entry name" value="HTH_GNTR"/>
    <property type="match status" value="1"/>
</dbReference>
<dbReference type="CDD" id="cd07377">
    <property type="entry name" value="WHTH_GntR"/>
    <property type="match status" value="1"/>
</dbReference>
<evidence type="ECO:0000259" key="6">
    <source>
        <dbReference type="PROSITE" id="PS50949"/>
    </source>
</evidence>
<reference evidence="7" key="1">
    <citation type="submission" date="2022-01" db="EMBL/GenBank/DDBJ databases">
        <title>Pseudomonas sp. nov. isolated from Antarctic regolith.</title>
        <authorList>
            <person name="Novakova D."/>
            <person name="Sedlar K."/>
        </authorList>
    </citation>
    <scope>NUCLEOTIDE SEQUENCE</scope>
    <source>
        <strain evidence="7">P2647</strain>
    </source>
</reference>
<organism evidence="7 8">
    <name type="scientific">Pseudomonas petrae</name>
    <dbReference type="NCBI Taxonomy" id="2912190"/>
    <lineage>
        <taxon>Bacteria</taxon>
        <taxon>Pseudomonadati</taxon>
        <taxon>Pseudomonadota</taxon>
        <taxon>Gammaproteobacteria</taxon>
        <taxon>Pseudomonadales</taxon>
        <taxon>Pseudomonadaceae</taxon>
        <taxon>Pseudomonas</taxon>
    </lineage>
</organism>
<dbReference type="InterPro" id="IPR051446">
    <property type="entry name" value="HTH_trans_reg/aminotransferase"/>
</dbReference>
<dbReference type="InterPro" id="IPR015421">
    <property type="entry name" value="PyrdxlP-dep_Trfase_major"/>
</dbReference>
<dbReference type="CDD" id="cd00609">
    <property type="entry name" value="AAT_like"/>
    <property type="match status" value="1"/>
</dbReference>
<dbReference type="InterPro" id="IPR036390">
    <property type="entry name" value="WH_DNA-bd_sf"/>
</dbReference>
<keyword evidence="2" id="KW-0663">Pyridoxal phosphate</keyword>
<evidence type="ECO:0000256" key="4">
    <source>
        <dbReference type="ARBA" id="ARBA00023125"/>
    </source>
</evidence>
<proteinExistence type="inferred from homology"/>
<dbReference type="Gene3D" id="3.40.640.10">
    <property type="entry name" value="Type I PLP-dependent aspartate aminotransferase-like (Major domain)"/>
    <property type="match status" value="1"/>
</dbReference>
<comment type="caution">
    <text evidence="7">The sequence shown here is derived from an EMBL/GenBank/DDBJ whole genome shotgun (WGS) entry which is preliminary data.</text>
</comment>
<keyword evidence="4" id="KW-0238">DNA-binding</keyword>
<keyword evidence="5" id="KW-0804">Transcription</keyword>
<dbReference type="EMBL" id="JAKJXH010000009">
    <property type="protein sequence ID" value="MCF7542787.1"/>
    <property type="molecule type" value="Genomic_DNA"/>
</dbReference>
<dbReference type="Pfam" id="PF00392">
    <property type="entry name" value="GntR"/>
    <property type="match status" value="1"/>
</dbReference>